<dbReference type="AlphaFoldDB" id="A0ABD2NIV9"/>
<feature type="transmembrane region" description="Helical" evidence="5">
    <location>
        <begin position="371"/>
        <end position="394"/>
    </location>
</feature>
<feature type="transmembrane region" description="Helical" evidence="5">
    <location>
        <begin position="406"/>
        <end position="424"/>
    </location>
</feature>
<dbReference type="Pfam" id="PF00916">
    <property type="entry name" value="Sulfate_transp"/>
    <property type="match status" value="1"/>
</dbReference>
<evidence type="ECO:0000313" key="8">
    <source>
        <dbReference type="Proteomes" id="UP001516400"/>
    </source>
</evidence>
<dbReference type="InterPro" id="IPR001902">
    <property type="entry name" value="SLC26A/SulP_fam"/>
</dbReference>
<gene>
    <name evidence="7" type="ORF">HHI36_016156</name>
</gene>
<dbReference type="CDD" id="cd07042">
    <property type="entry name" value="STAS_SulP_like_sulfate_transporter"/>
    <property type="match status" value="1"/>
</dbReference>
<name>A0ABD2NIV9_9CUCU</name>
<dbReference type="PROSITE" id="PS50801">
    <property type="entry name" value="STAS"/>
    <property type="match status" value="1"/>
</dbReference>
<keyword evidence="4 5" id="KW-0472">Membrane</keyword>
<reference evidence="7 8" key="1">
    <citation type="journal article" date="2021" name="BMC Biol.">
        <title>Horizontally acquired antibacterial genes associated with adaptive radiation of ladybird beetles.</title>
        <authorList>
            <person name="Li H.S."/>
            <person name="Tang X.F."/>
            <person name="Huang Y.H."/>
            <person name="Xu Z.Y."/>
            <person name="Chen M.L."/>
            <person name="Du X.Y."/>
            <person name="Qiu B.Y."/>
            <person name="Chen P.T."/>
            <person name="Zhang W."/>
            <person name="Slipinski A."/>
            <person name="Escalona H.E."/>
            <person name="Waterhouse R.M."/>
            <person name="Zwick A."/>
            <person name="Pang H."/>
        </authorList>
    </citation>
    <scope>NUCLEOTIDE SEQUENCE [LARGE SCALE GENOMIC DNA]</scope>
    <source>
        <strain evidence="7">SYSU2018</strain>
    </source>
</reference>
<feature type="transmembrane region" description="Helical" evidence="5">
    <location>
        <begin position="430"/>
        <end position="448"/>
    </location>
</feature>
<dbReference type="InterPro" id="IPR002645">
    <property type="entry name" value="STAS_dom"/>
</dbReference>
<comment type="subcellular location">
    <subcellularLocation>
        <location evidence="1">Membrane</location>
        <topology evidence="1">Multi-pass membrane protein</topology>
    </subcellularLocation>
</comment>
<keyword evidence="2 5" id="KW-0812">Transmembrane</keyword>
<feature type="transmembrane region" description="Helical" evidence="5">
    <location>
        <begin position="469"/>
        <end position="498"/>
    </location>
</feature>
<evidence type="ECO:0000256" key="4">
    <source>
        <dbReference type="ARBA" id="ARBA00023136"/>
    </source>
</evidence>
<dbReference type="Proteomes" id="UP001516400">
    <property type="component" value="Unassembled WGS sequence"/>
</dbReference>
<dbReference type="NCBIfam" id="TIGR00815">
    <property type="entry name" value="sulP"/>
    <property type="match status" value="1"/>
</dbReference>
<dbReference type="InterPro" id="IPR036513">
    <property type="entry name" value="STAS_dom_sf"/>
</dbReference>
<dbReference type="SUPFAM" id="SSF52091">
    <property type="entry name" value="SpoIIaa-like"/>
    <property type="match status" value="1"/>
</dbReference>
<comment type="caution">
    <text evidence="7">The sequence shown here is derived from an EMBL/GenBank/DDBJ whole genome shotgun (WGS) entry which is preliminary data.</text>
</comment>
<evidence type="ECO:0000256" key="2">
    <source>
        <dbReference type="ARBA" id="ARBA00022692"/>
    </source>
</evidence>
<proteinExistence type="predicted"/>
<dbReference type="InterPro" id="IPR011547">
    <property type="entry name" value="SLC26A/SulP_dom"/>
</dbReference>
<evidence type="ECO:0000259" key="6">
    <source>
        <dbReference type="PROSITE" id="PS50801"/>
    </source>
</evidence>
<sequence length="692" mass="77026">MAVHQQIQIERPLYEHDVLRREYKYKKSNKIKSEKSCSSCYPSKWKKFIKSSIPILEWLPKYSWKQEFLQDLTAGVTVAIMHIPQGIGYGMLGNVPPVIGIYMAFFPVLIYFFLGTSRHNSMGTFAVVCLMTGRAVLQHSDPSHFRNLDIGNITVTDTVAQNPSAYSYTPIQVATAVTFTVGIFQVILYSLRLGCVAALLSETLVSGFTTAAAVTVFTTQIKDLLGIKIHSSRGFFEVINTYRAIYHELPNTNQVALMISGITIVANSFSNEYLKPKFAQVSSFPIPIELISIIVGSAVSHFWNLHETYNIVIVGDIPSGLPEAALPPLNLVSSVLFESFTICIVSYTITMSMGLIFAQKLNYDIDANQELFAQGAGNIFGSFFSCMPFSASLSRSSIQQSVGGKTQITSVVSCSLLLIILLFIGPLFEPLPRCVLASIIVVALKGMLMQVKDFFKFIKLSKLDGTVWLVTFLTTVIVSIDLGLLIGVAMSLISIMILEFKPYICLLGNIPHTDLYLDINKYNCAKEIAGMKIFHYNGGLNFAMRNVFKAEFLKLVKINPLKELGYKNSLAKIRDRIEKLGKSDETKGKYEKILSKMNTDVKVIILDFSSLSYIDPSGVSSLRVLAESFHKINIPLYIAGCSEPNYEIMLKCGLFLQTEIKTFTKIHDAVLYISEIFGIKLTLQIDKICSKL</sequence>
<feature type="transmembrane region" description="Helical" evidence="5">
    <location>
        <begin position="91"/>
        <end position="114"/>
    </location>
</feature>
<keyword evidence="3 5" id="KW-1133">Transmembrane helix</keyword>
<keyword evidence="8" id="KW-1185">Reference proteome</keyword>
<protein>
    <recommendedName>
        <fullName evidence="6">STAS domain-containing protein</fullName>
    </recommendedName>
</protein>
<dbReference type="GO" id="GO:0016020">
    <property type="term" value="C:membrane"/>
    <property type="evidence" value="ECO:0007669"/>
    <property type="project" value="UniProtKB-SubCell"/>
</dbReference>
<evidence type="ECO:0000256" key="5">
    <source>
        <dbReference type="SAM" id="Phobius"/>
    </source>
</evidence>
<accession>A0ABD2NIV9</accession>
<evidence type="ECO:0000256" key="1">
    <source>
        <dbReference type="ARBA" id="ARBA00004141"/>
    </source>
</evidence>
<dbReference type="Pfam" id="PF01740">
    <property type="entry name" value="STAS"/>
    <property type="match status" value="1"/>
</dbReference>
<evidence type="ECO:0000313" key="7">
    <source>
        <dbReference type="EMBL" id="KAL3278616.1"/>
    </source>
</evidence>
<organism evidence="7 8">
    <name type="scientific">Cryptolaemus montrouzieri</name>
    <dbReference type="NCBI Taxonomy" id="559131"/>
    <lineage>
        <taxon>Eukaryota</taxon>
        <taxon>Metazoa</taxon>
        <taxon>Ecdysozoa</taxon>
        <taxon>Arthropoda</taxon>
        <taxon>Hexapoda</taxon>
        <taxon>Insecta</taxon>
        <taxon>Pterygota</taxon>
        <taxon>Neoptera</taxon>
        <taxon>Endopterygota</taxon>
        <taxon>Coleoptera</taxon>
        <taxon>Polyphaga</taxon>
        <taxon>Cucujiformia</taxon>
        <taxon>Coccinelloidea</taxon>
        <taxon>Coccinellidae</taxon>
        <taxon>Scymninae</taxon>
        <taxon>Scymnini</taxon>
        <taxon>Cryptolaemus</taxon>
    </lineage>
</organism>
<evidence type="ECO:0000256" key="3">
    <source>
        <dbReference type="ARBA" id="ARBA00022989"/>
    </source>
</evidence>
<feature type="transmembrane region" description="Helical" evidence="5">
    <location>
        <begin position="335"/>
        <end position="359"/>
    </location>
</feature>
<dbReference type="Gene3D" id="3.30.750.24">
    <property type="entry name" value="STAS domain"/>
    <property type="match status" value="1"/>
</dbReference>
<dbReference type="PANTHER" id="PTHR11814">
    <property type="entry name" value="SULFATE TRANSPORTER"/>
    <property type="match status" value="1"/>
</dbReference>
<feature type="domain" description="STAS" evidence="6">
    <location>
        <begin position="521"/>
        <end position="673"/>
    </location>
</feature>
<dbReference type="EMBL" id="JABFTP020000124">
    <property type="protein sequence ID" value="KAL3278616.1"/>
    <property type="molecule type" value="Genomic_DNA"/>
</dbReference>